<feature type="domain" description="EF-hand" evidence="5">
    <location>
        <begin position="285"/>
        <end position="320"/>
    </location>
</feature>
<evidence type="ECO:0000256" key="4">
    <source>
        <dbReference type="SAM" id="MobiDB-lite"/>
    </source>
</evidence>
<protein>
    <recommendedName>
        <fullName evidence="2">ubiquitinyl hydrolase 1</fullName>
        <ecNumber evidence="2">3.4.19.12</ecNumber>
    </recommendedName>
</protein>
<keyword evidence="3" id="KW-0106">Calcium</keyword>
<dbReference type="PROSITE" id="PS50222">
    <property type="entry name" value="EF_HAND_2"/>
    <property type="match status" value="2"/>
</dbReference>
<proteinExistence type="predicted"/>
<reference evidence="8 9" key="1">
    <citation type="submission" date="2024-04" db="EMBL/GenBank/DDBJ databases">
        <authorList>
            <consortium name="Genoscope - CEA"/>
            <person name="William W."/>
        </authorList>
    </citation>
    <scope>NUCLEOTIDE SEQUENCE [LARGE SCALE GENOMIC DNA]</scope>
</reference>
<evidence type="ECO:0000313" key="9">
    <source>
        <dbReference type="Proteomes" id="UP001497497"/>
    </source>
</evidence>
<dbReference type="Gene3D" id="3.10.20.90">
    <property type="entry name" value="Phosphatidylinositol 3-kinase Catalytic Subunit, Chain A, domain 1"/>
    <property type="match status" value="1"/>
</dbReference>
<dbReference type="InterPro" id="IPR011992">
    <property type="entry name" value="EF-hand-dom_pair"/>
</dbReference>
<dbReference type="EMBL" id="CAXITT010000259">
    <property type="protein sequence ID" value="CAL1537349.1"/>
    <property type="molecule type" value="Genomic_DNA"/>
</dbReference>
<dbReference type="SUPFAM" id="SSF143791">
    <property type="entry name" value="DUSP-like"/>
    <property type="match status" value="1"/>
</dbReference>
<feature type="domain" description="DUSP" evidence="7">
    <location>
        <begin position="394"/>
        <end position="580"/>
    </location>
</feature>
<gene>
    <name evidence="8" type="ORF">GSLYS_00011262001</name>
</gene>
<dbReference type="EC" id="3.4.19.12" evidence="2"/>
<comment type="catalytic activity">
    <reaction evidence="1">
        <text>Thiol-dependent hydrolysis of ester, thioester, amide, peptide and isopeptide bonds formed by the C-terminal Gly of ubiquitin (a 76-residue protein attached to proteins as an intracellular targeting signal).</text>
        <dbReference type="EC" id="3.4.19.12"/>
    </reaction>
</comment>
<comment type="caution">
    <text evidence="8">The sequence shown here is derived from an EMBL/GenBank/DDBJ whole genome shotgun (WGS) entry which is preliminary data.</text>
</comment>
<dbReference type="SUPFAM" id="SSF47473">
    <property type="entry name" value="EF-hand"/>
    <property type="match status" value="2"/>
</dbReference>
<sequence>RDFNELLKGNYTLKYIFLVLKMGAKDSKLSVISFEDASKRVSEAESARLREAFRRVTAVNSTMSDTVFVRDVLWDGVPGNIAQLIYRGYGGTSKGLGYKDLLCGLVILTKGTKEEKMKLIFAMYCDESCSYVQKSEMDRRVIDIEGQISPALSTLFQECDQVSYEQFSQWLKLHPDATVISKWLLVESSSLSLSGDHDTPTFYQTLAGVTHLEEREIIELEKRYWTLKALSKSGRFDLELFKSQVHPPMPEKLCEFLFMAFDENCDNHIDFKEMTCGISACCRGPTLERQKFCFKVFDTDHDSKLNEQEVIAMLEALNIVRRVYNSDATLGSQDLPVIEPSIVAKEILSCHDVNKEGCLTMEDYLLWTVNNQLTTDFLELLSQICHIVLGLYPQTKEEEGKIIQHWLERESRKPLEVGQIWYLVNMQWWTLWLEYVNAEVNIDTMQRIIKGKHSNTALAWEDETVIMVGATRPGADNSNQRPTTTSLTTADATATHKPPGLSPKPSRKLPPSGVAKPLAINNNHLLVNPSKYNSMTNEGGRLRRDVVLVRGKDFEIVPECIWRALTTWYGGSPALPRTVINTSTNGHSPELELYPVSVRILRHQTNSQRPAPATTFTGGVMTGLNSMALNFTANSTQPRRYHAYTASFSRKHTMAQIYEFLCSKLRLYREDIQLWKVNAKDDQNLLLLEDEDKTVEEYDIEDQQQILLEVRNKDLTWPEEMSQLAKNKTPKKDDVPTREGATGLNNLGNTCFMNAALQCVSNTRPLTQYFLGSLHLFELNRDNPLGMKGHIAQRYGEIIKDLWSGTSKTVAPLKLRWTIGKYAPRFNGFQQHDSQELLSFLLDGLHEDLNRVHNKPYVELKDSDGRPDRVVAREAWENHLLRNQSIVVDLFHGILKSQVQCKECGHISVRFDPYSHLSLPLPMDSCIHIEVIVQKLDGSVPVKYGLRLNMDEKYKTLKREVSKLSNIPVEELLIVEVSGPIVKSLPRDDHKIRSLLIPGSLFLYQLPPPPFIQPLTEEEEGNPSPLTSQPYSGSRESLDLPDIQRITIKGKHATALGILAHNSPKVNGQPPQITGNVSKSPTHSRSPSNVSIANSSSLEGSRSTDRFENFVIGVHRKMNLTEVYFLSSQKARPSLFGTPIMIPRSETTTNHEIYQFVWSQIARLVSPLPPSELKVTNHAQDCDDSLGYEYPFMLKEVQKDGFLCHKCPWYRFCRGCKVECNNELYGKGSSFLAIDWEATALHLRYQTTQEKFYEEHASVAQSRQKQTEPIDLDTCLQAFTKWEELDEEELYYCSKCKKHCLAAKKLDIWRLPPILIINLKRFQYLNGRWVKSHKIVNFPLRGFDPTAYLAPRDPADITPTTHIESPIISSPSMLEKYGQMPETTNQVNGGDGDAIIASLVINHYERLKEFDTEDYTNVRYNLYAMSCHTGILGGGHYVAYAKNTNDRWYCYNDSSCKEVSEQQLDKNSAYILFYERENVNFDHFMPDTTGCQPDLSEIDDEFETDFKKMCSLQ</sequence>
<dbReference type="InterPro" id="IPR006615">
    <property type="entry name" value="Pept_C19_DUSP"/>
</dbReference>
<dbReference type="Proteomes" id="UP001497497">
    <property type="component" value="Unassembled WGS sequence"/>
</dbReference>
<dbReference type="SMART" id="SM00695">
    <property type="entry name" value="DUSP"/>
    <property type="match status" value="1"/>
</dbReference>
<dbReference type="PROSITE" id="PS00973">
    <property type="entry name" value="USP_2"/>
    <property type="match status" value="1"/>
</dbReference>
<dbReference type="GO" id="GO:0005794">
    <property type="term" value="C:Golgi apparatus"/>
    <property type="evidence" value="ECO:0007669"/>
    <property type="project" value="TreeGrafter"/>
</dbReference>
<dbReference type="InterPro" id="IPR018247">
    <property type="entry name" value="EF_Hand_1_Ca_BS"/>
</dbReference>
<dbReference type="Gene3D" id="3.90.70.10">
    <property type="entry name" value="Cysteine proteinases"/>
    <property type="match status" value="2"/>
</dbReference>
<evidence type="ECO:0000256" key="3">
    <source>
        <dbReference type="ARBA" id="ARBA00022837"/>
    </source>
</evidence>
<dbReference type="InterPro" id="IPR001394">
    <property type="entry name" value="Peptidase_C19_UCH"/>
</dbReference>
<feature type="region of interest" description="Disordered" evidence="4">
    <location>
        <begin position="1012"/>
        <end position="1036"/>
    </location>
</feature>
<dbReference type="GO" id="GO:0005509">
    <property type="term" value="F:calcium ion binding"/>
    <property type="evidence" value="ECO:0007669"/>
    <property type="project" value="InterPro"/>
</dbReference>
<evidence type="ECO:0000256" key="2">
    <source>
        <dbReference type="ARBA" id="ARBA00012759"/>
    </source>
</evidence>
<dbReference type="PROSITE" id="PS00018">
    <property type="entry name" value="EF_HAND_1"/>
    <property type="match status" value="2"/>
</dbReference>
<dbReference type="GO" id="GO:0016579">
    <property type="term" value="P:protein deubiquitination"/>
    <property type="evidence" value="ECO:0007669"/>
    <property type="project" value="InterPro"/>
</dbReference>
<feature type="domain" description="EF-hand" evidence="5">
    <location>
        <begin position="249"/>
        <end position="284"/>
    </location>
</feature>
<dbReference type="PROSITE" id="PS51283">
    <property type="entry name" value="DUSP"/>
    <property type="match status" value="1"/>
</dbReference>
<dbReference type="SUPFAM" id="SSF54001">
    <property type="entry name" value="Cysteine proteinases"/>
    <property type="match status" value="1"/>
</dbReference>
<dbReference type="Pfam" id="PF06337">
    <property type="entry name" value="DUSP"/>
    <property type="match status" value="1"/>
</dbReference>
<dbReference type="InterPro" id="IPR038765">
    <property type="entry name" value="Papain-like_cys_pep_sf"/>
</dbReference>
<evidence type="ECO:0000256" key="1">
    <source>
        <dbReference type="ARBA" id="ARBA00000707"/>
    </source>
</evidence>
<evidence type="ECO:0000259" key="7">
    <source>
        <dbReference type="PROSITE" id="PS51283"/>
    </source>
</evidence>
<keyword evidence="9" id="KW-1185">Reference proteome</keyword>
<dbReference type="InterPro" id="IPR035927">
    <property type="entry name" value="DUSP-like_sf"/>
</dbReference>
<feature type="region of interest" description="Disordered" evidence="4">
    <location>
        <begin position="1061"/>
        <end position="1101"/>
    </location>
</feature>
<dbReference type="Pfam" id="PF25265">
    <property type="entry name" value="USP32_N"/>
    <property type="match status" value="1"/>
</dbReference>
<dbReference type="Gene3D" id="1.10.238.10">
    <property type="entry name" value="EF-hand"/>
    <property type="match status" value="2"/>
</dbReference>
<feature type="region of interest" description="Disordered" evidence="4">
    <location>
        <begin position="471"/>
        <end position="514"/>
    </location>
</feature>
<feature type="compositionally biased region" description="Polar residues" evidence="4">
    <location>
        <begin position="1024"/>
        <end position="1035"/>
    </location>
</feature>
<evidence type="ECO:0000313" key="8">
    <source>
        <dbReference type="EMBL" id="CAL1537349.1"/>
    </source>
</evidence>
<organism evidence="8 9">
    <name type="scientific">Lymnaea stagnalis</name>
    <name type="common">Great pond snail</name>
    <name type="synonym">Helix stagnalis</name>
    <dbReference type="NCBI Taxonomy" id="6523"/>
    <lineage>
        <taxon>Eukaryota</taxon>
        <taxon>Metazoa</taxon>
        <taxon>Spiralia</taxon>
        <taxon>Lophotrochozoa</taxon>
        <taxon>Mollusca</taxon>
        <taxon>Gastropoda</taxon>
        <taxon>Heterobranchia</taxon>
        <taxon>Euthyneura</taxon>
        <taxon>Panpulmonata</taxon>
        <taxon>Hygrophila</taxon>
        <taxon>Lymnaeoidea</taxon>
        <taxon>Lymnaeidae</taxon>
        <taxon>Lymnaea</taxon>
    </lineage>
</organism>
<dbReference type="InterPro" id="IPR028889">
    <property type="entry name" value="USP"/>
</dbReference>
<dbReference type="InterPro" id="IPR002048">
    <property type="entry name" value="EF_hand_dom"/>
</dbReference>
<feature type="compositionally biased region" description="Polar residues" evidence="4">
    <location>
        <begin position="1064"/>
        <end position="1083"/>
    </location>
</feature>
<dbReference type="PROSITE" id="PS50235">
    <property type="entry name" value="USP_3"/>
    <property type="match status" value="1"/>
</dbReference>
<dbReference type="FunFam" id="3.90.70.10:FF:000018">
    <property type="entry name" value="Ubiquitin carboxyl-terminal hydrolase 32"/>
    <property type="match status" value="1"/>
</dbReference>
<dbReference type="InterPro" id="IPR057368">
    <property type="entry name" value="USP32_N"/>
</dbReference>
<dbReference type="PROSITE" id="PS00972">
    <property type="entry name" value="USP_1"/>
    <property type="match status" value="1"/>
</dbReference>
<accession>A0AAV2HV48</accession>
<dbReference type="InterPro" id="IPR050185">
    <property type="entry name" value="Ub_carboxyl-term_hydrolase"/>
</dbReference>
<dbReference type="GO" id="GO:0004843">
    <property type="term" value="F:cysteine-type deubiquitinase activity"/>
    <property type="evidence" value="ECO:0007669"/>
    <property type="project" value="UniProtKB-EC"/>
</dbReference>
<feature type="compositionally biased region" description="Low complexity" evidence="4">
    <location>
        <begin position="483"/>
        <end position="499"/>
    </location>
</feature>
<dbReference type="Gene3D" id="3.30.2230.10">
    <property type="entry name" value="DUSP-like"/>
    <property type="match status" value="1"/>
</dbReference>
<evidence type="ECO:0000259" key="5">
    <source>
        <dbReference type="PROSITE" id="PS50222"/>
    </source>
</evidence>
<feature type="domain" description="USP" evidence="6">
    <location>
        <begin position="742"/>
        <end position="1477"/>
    </location>
</feature>
<dbReference type="SMART" id="SM00054">
    <property type="entry name" value="EFh"/>
    <property type="match status" value="2"/>
</dbReference>
<dbReference type="Pfam" id="PF00443">
    <property type="entry name" value="UCH"/>
    <property type="match status" value="1"/>
</dbReference>
<evidence type="ECO:0000259" key="6">
    <source>
        <dbReference type="PROSITE" id="PS50235"/>
    </source>
</evidence>
<dbReference type="InterPro" id="IPR018200">
    <property type="entry name" value="USP_CS"/>
</dbReference>
<dbReference type="PANTHER" id="PTHR21646:SF76">
    <property type="entry name" value="UBIQUITIN CARBOXYL-TERMINAL HYDROLASE 32"/>
    <property type="match status" value="1"/>
</dbReference>
<feature type="non-terminal residue" evidence="8">
    <location>
        <position position="1"/>
    </location>
</feature>
<dbReference type="CDD" id="cd00051">
    <property type="entry name" value="EFh"/>
    <property type="match status" value="1"/>
</dbReference>
<name>A0AAV2HV48_LYMST</name>
<dbReference type="PANTHER" id="PTHR21646">
    <property type="entry name" value="UBIQUITIN CARBOXYL-TERMINAL HYDROLASE"/>
    <property type="match status" value="1"/>
</dbReference>
<feature type="compositionally biased region" description="Low complexity" evidence="4">
    <location>
        <begin position="1084"/>
        <end position="1097"/>
    </location>
</feature>